<evidence type="ECO:0000313" key="1">
    <source>
        <dbReference type="EMBL" id="MFC6015277.1"/>
    </source>
</evidence>
<dbReference type="Proteomes" id="UP001596203">
    <property type="component" value="Unassembled WGS sequence"/>
</dbReference>
<organism evidence="1 2">
    <name type="scientific">Plantactinospora solaniradicis</name>
    <dbReference type="NCBI Taxonomy" id="1723736"/>
    <lineage>
        <taxon>Bacteria</taxon>
        <taxon>Bacillati</taxon>
        <taxon>Actinomycetota</taxon>
        <taxon>Actinomycetes</taxon>
        <taxon>Micromonosporales</taxon>
        <taxon>Micromonosporaceae</taxon>
        <taxon>Plantactinospora</taxon>
    </lineage>
</organism>
<gene>
    <name evidence="1" type="ORF">ACFP2T_03585</name>
</gene>
<protein>
    <recommendedName>
        <fullName evidence="3">DUF2264 domain-containing protein</fullName>
    </recommendedName>
</protein>
<accession>A0ABW1K236</accession>
<comment type="caution">
    <text evidence="1">The sequence shown here is derived from an EMBL/GenBank/DDBJ whole genome shotgun (WGS) entry which is preliminary data.</text>
</comment>
<sequence>MSRRKEASAALDAVLRDGWSSACRLYEHLARGGQMVALPPTGLRLGQNETIFGDTVLGYARFYGTSAQYRESNSFWFGSTGFVLAGMASDAISNASARSRAQAMAAAQWRDQAQVRMVLTNQRLLGDYQGNLLSFWHNGVQELAADLSQWSFVLRYQEGNPLMLHGPAAPWYAVAIAWQIFGPEGMRLPALAPITAAVAQRTRAITGEVVPDGGS</sequence>
<proteinExistence type="predicted"/>
<dbReference type="EMBL" id="JBHSPR010000001">
    <property type="protein sequence ID" value="MFC6015277.1"/>
    <property type="molecule type" value="Genomic_DNA"/>
</dbReference>
<evidence type="ECO:0008006" key="3">
    <source>
        <dbReference type="Google" id="ProtNLM"/>
    </source>
</evidence>
<dbReference type="RefSeq" id="WP_377417170.1">
    <property type="nucleotide sequence ID" value="NZ_JBHSPR010000001.1"/>
</dbReference>
<name>A0ABW1K236_9ACTN</name>
<keyword evidence="2" id="KW-1185">Reference proteome</keyword>
<reference evidence="2" key="1">
    <citation type="journal article" date="2019" name="Int. J. Syst. Evol. Microbiol.">
        <title>The Global Catalogue of Microorganisms (GCM) 10K type strain sequencing project: providing services to taxonomists for standard genome sequencing and annotation.</title>
        <authorList>
            <consortium name="The Broad Institute Genomics Platform"/>
            <consortium name="The Broad Institute Genome Sequencing Center for Infectious Disease"/>
            <person name="Wu L."/>
            <person name="Ma J."/>
        </authorList>
    </citation>
    <scope>NUCLEOTIDE SEQUENCE [LARGE SCALE GENOMIC DNA]</scope>
    <source>
        <strain evidence="2">ZS-35-S2</strain>
    </source>
</reference>
<evidence type="ECO:0000313" key="2">
    <source>
        <dbReference type="Proteomes" id="UP001596203"/>
    </source>
</evidence>